<evidence type="ECO:0000256" key="2">
    <source>
        <dbReference type="ARBA" id="ARBA00006375"/>
    </source>
</evidence>
<evidence type="ECO:0000256" key="1">
    <source>
        <dbReference type="ARBA" id="ARBA00004225"/>
    </source>
</evidence>
<evidence type="ECO:0000256" key="10">
    <source>
        <dbReference type="RuleBase" id="RU000488"/>
    </source>
</evidence>
<dbReference type="GO" id="GO:0022857">
    <property type="term" value="F:transmembrane transporter activity"/>
    <property type="evidence" value="ECO:0007669"/>
    <property type="project" value="TreeGrafter"/>
</dbReference>
<keyword evidence="7" id="KW-0496">Mitochondrion</keyword>
<keyword evidence="4 9" id="KW-0812">Transmembrane</keyword>
<comment type="caution">
    <text evidence="11">The sequence shown here is derived from an EMBL/GenBank/DDBJ whole genome shotgun (WGS) entry which is preliminary data.</text>
</comment>
<dbReference type="EMBL" id="JAGTXO010000048">
    <property type="protein sequence ID" value="KAG8458752.1"/>
    <property type="molecule type" value="Genomic_DNA"/>
</dbReference>
<dbReference type="AlphaFoldDB" id="A0A8J6C1E7"/>
<dbReference type="SUPFAM" id="SSF103506">
    <property type="entry name" value="Mitochondrial carrier"/>
    <property type="match status" value="1"/>
</dbReference>
<keyword evidence="5" id="KW-0677">Repeat</keyword>
<comment type="similarity">
    <text evidence="2 10">Belongs to the mitochondrial carrier (TC 2.A.29) family.</text>
</comment>
<organism evidence="11 12">
    <name type="scientific">Diacronema lutheri</name>
    <name type="common">Unicellular marine alga</name>
    <name type="synonym">Monochrysis lutheri</name>
    <dbReference type="NCBI Taxonomy" id="2081491"/>
    <lineage>
        <taxon>Eukaryota</taxon>
        <taxon>Haptista</taxon>
        <taxon>Haptophyta</taxon>
        <taxon>Pavlovophyceae</taxon>
        <taxon>Pavlovales</taxon>
        <taxon>Pavlovaceae</taxon>
        <taxon>Diacronema</taxon>
    </lineage>
</organism>
<dbReference type="InterPro" id="IPR018108">
    <property type="entry name" value="MCP_transmembrane"/>
</dbReference>
<keyword evidence="8 9" id="KW-0472">Membrane</keyword>
<evidence type="ECO:0000256" key="6">
    <source>
        <dbReference type="ARBA" id="ARBA00022989"/>
    </source>
</evidence>
<dbReference type="OrthoDB" id="193856at2759"/>
<evidence type="ECO:0000256" key="7">
    <source>
        <dbReference type="ARBA" id="ARBA00023128"/>
    </source>
</evidence>
<name>A0A8J6C1E7_DIALT</name>
<dbReference type="Gene3D" id="1.50.40.10">
    <property type="entry name" value="Mitochondrial carrier domain"/>
    <property type="match status" value="2"/>
</dbReference>
<evidence type="ECO:0000256" key="5">
    <source>
        <dbReference type="ARBA" id="ARBA00022737"/>
    </source>
</evidence>
<reference evidence="11" key="1">
    <citation type="submission" date="2021-05" db="EMBL/GenBank/DDBJ databases">
        <title>The genome of the haptophyte Pavlova lutheri (Diacronema luteri, Pavlovales) - a model for lipid biosynthesis in eukaryotic algae.</title>
        <authorList>
            <person name="Hulatt C.J."/>
            <person name="Posewitz M.C."/>
        </authorList>
    </citation>
    <scope>NUCLEOTIDE SEQUENCE</scope>
    <source>
        <strain evidence="11">NIVA-4/92</strain>
    </source>
</reference>
<feature type="repeat" description="Solcar" evidence="9">
    <location>
        <begin position="185"/>
        <end position="272"/>
    </location>
</feature>
<dbReference type="InterPro" id="IPR023395">
    <property type="entry name" value="MCP_dom_sf"/>
</dbReference>
<keyword evidence="12" id="KW-1185">Reference proteome</keyword>
<dbReference type="Proteomes" id="UP000751190">
    <property type="component" value="Unassembled WGS sequence"/>
</dbReference>
<dbReference type="OMA" id="LWTVNYP"/>
<dbReference type="InterPro" id="IPR050567">
    <property type="entry name" value="Mitochondrial_Carrier"/>
</dbReference>
<evidence type="ECO:0000313" key="11">
    <source>
        <dbReference type="EMBL" id="KAG8458752.1"/>
    </source>
</evidence>
<dbReference type="PANTHER" id="PTHR45624:SF10">
    <property type="entry name" value="SLC (SOLUTE CARRIER) HOMOLOG"/>
    <property type="match status" value="1"/>
</dbReference>
<proteinExistence type="inferred from homology"/>
<evidence type="ECO:0000256" key="8">
    <source>
        <dbReference type="ARBA" id="ARBA00023136"/>
    </source>
</evidence>
<comment type="subcellular location">
    <subcellularLocation>
        <location evidence="1">Mitochondrion membrane</location>
        <topology evidence="1">Multi-pass membrane protein</topology>
    </subcellularLocation>
</comment>
<dbReference type="GO" id="GO:0031966">
    <property type="term" value="C:mitochondrial membrane"/>
    <property type="evidence" value="ECO:0007669"/>
    <property type="project" value="UniProtKB-SubCell"/>
</dbReference>
<protein>
    <submittedName>
        <fullName evidence="11">Uncharacterized protein</fullName>
    </submittedName>
</protein>
<evidence type="ECO:0000256" key="4">
    <source>
        <dbReference type="ARBA" id="ARBA00022692"/>
    </source>
</evidence>
<gene>
    <name evidence="11" type="ORF">KFE25_012950</name>
</gene>
<evidence type="ECO:0000256" key="3">
    <source>
        <dbReference type="ARBA" id="ARBA00022448"/>
    </source>
</evidence>
<keyword evidence="6" id="KW-1133">Transmembrane helix</keyword>
<feature type="repeat" description="Solcar" evidence="9">
    <location>
        <begin position="7"/>
        <end position="95"/>
    </location>
</feature>
<dbReference type="PANTHER" id="PTHR45624">
    <property type="entry name" value="MITOCHONDRIAL BASIC AMINO ACIDS TRANSPORTER-RELATED"/>
    <property type="match status" value="1"/>
</dbReference>
<dbReference type="Pfam" id="PF00153">
    <property type="entry name" value="Mito_carr"/>
    <property type="match status" value="3"/>
</dbReference>
<evidence type="ECO:0000256" key="9">
    <source>
        <dbReference type="PROSITE-ProRule" id="PRU00282"/>
    </source>
</evidence>
<dbReference type="PROSITE" id="PS50920">
    <property type="entry name" value="SOLCAR"/>
    <property type="match status" value="2"/>
</dbReference>
<evidence type="ECO:0000313" key="12">
    <source>
        <dbReference type="Proteomes" id="UP000751190"/>
    </source>
</evidence>
<sequence length="280" mass="29251">MAPVGEAPGHGAAVAGVLAGVAQVVAEHPLDTLKARMQTLARPDLRAHDGSLSVLRATVAREGGSALFRGIVPRLLTYGAVKGSLFNIYEALRRTPVGERSPALAGALAGLLNCPLSCAPEVVKSQCQVGSHDGVGSGVAFARATMRIVSLRGPRGLFAGLLPLCVRDCVGYCALFCVYEQRRALPHVPMPVLGGLAGCAFYVVALPADRVRTVLMTQSLAEPRFRTAMDAARAVLAQAGLLGFYRGLAPTLARTFMGQAVALTVYARASAVLQRRVPAV</sequence>
<accession>A0A8J6C1E7</accession>
<keyword evidence="3 10" id="KW-0813">Transport</keyword>